<evidence type="ECO:0008006" key="4">
    <source>
        <dbReference type="Google" id="ProtNLM"/>
    </source>
</evidence>
<feature type="compositionally biased region" description="Basic and acidic residues" evidence="1">
    <location>
        <begin position="236"/>
        <end position="250"/>
    </location>
</feature>
<feature type="region of interest" description="Disordered" evidence="1">
    <location>
        <begin position="210"/>
        <end position="261"/>
    </location>
</feature>
<evidence type="ECO:0000313" key="3">
    <source>
        <dbReference type="Proteomes" id="UP000230750"/>
    </source>
</evidence>
<feature type="compositionally biased region" description="Basic and acidic residues" evidence="1">
    <location>
        <begin position="67"/>
        <end position="82"/>
    </location>
</feature>
<evidence type="ECO:0000313" key="2">
    <source>
        <dbReference type="EMBL" id="PIK56989.1"/>
    </source>
</evidence>
<dbReference type="EMBL" id="MRZV01000157">
    <property type="protein sequence ID" value="PIK56989.1"/>
    <property type="molecule type" value="Genomic_DNA"/>
</dbReference>
<accession>A0A2G8L9Q2</accession>
<feature type="compositionally biased region" description="Polar residues" evidence="1">
    <location>
        <begin position="216"/>
        <end position="231"/>
    </location>
</feature>
<name>A0A2G8L9Q2_STIJA</name>
<protein>
    <recommendedName>
        <fullName evidence="4">STI1/HOP DP domain-containing protein</fullName>
    </recommendedName>
</protein>
<gene>
    <name evidence="2" type="ORF">BSL78_06080</name>
</gene>
<feature type="region of interest" description="Disordered" evidence="1">
    <location>
        <begin position="33"/>
        <end position="82"/>
    </location>
</feature>
<sequence>MPYPFSLVILVLADVPPLEDMSDLLEQVKEIQKTKSPSLKKPLTSAEDIKTLNTETRSHGLKLPEVQQRKEKKAQPKGKDDSFMGLKKGFLLGGFGDDKPKAKRKENNIPTIKPKLDKKEDSFKIKEVQDALQRASPLLQNKDWLSSDLLDKVEKHPYLAEVMANPDFTSVLSKFEKDPKGAAEQLHNNPQLQHIFRDFCAILGDHFTSLPGTPDAPQSTDHLGTSSQTPSPGIKTMDETGLDMKVRSSTDPKQPTADDEARMKQILSDPEVCNVLADEKIKQLMEALRCNPNEAQEIIRSATPDLKKKVKKLVEVGLLSFSS</sequence>
<reference evidence="2 3" key="1">
    <citation type="journal article" date="2017" name="PLoS Biol.">
        <title>The sea cucumber genome provides insights into morphological evolution and visceral regeneration.</title>
        <authorList>
            <person name="Zhang X."/>
            <person name="Sun L."/>
            <person name="Yuan J."/>
            <person name="Sun Y."/>
            <person name="Gao Y."/>
            <person name="Zhang L."/>
            <person name="Li S."/>
            <person name="Dai H."/>
            <person name="Hamel J.F."/>
            <person name="Liu C."/>
            <person name="Yu Y."/>
            <person name="Liu S."/>
            <person name="Lin W."/>
            <person name="Guo K."/>
            <person name="Jin S."/>
            <person name="Xu P."/>
            <person name="Storey K.B."/>
            <person name="Huan P."/>
            <person name="Zhang T."/>
            <person name="Zhou Y."/>
            <person name="Zhang J."/>
            <person name="Lin C."/>
            <person name="Li X."/>
            <person name="Xing L."/>
            <person name="Huo D."/>
            <person name="Sun M."/>
            <person name="Wang L."/>
            <person name="Mercier A."/>
            <person name="Li F."/>
            <person name="Yang H."/>
            <person name="Xiang J."/>
        </authorList>
    </citation>
    <scope>NUCLEOTIDE SEQUENCE [LARGE SCALE GENOMIC DNA]</scope>
    <source>
        <strain evidence="2">Shaxun</strain>
        <tissue evidence="2">Muscle</tissue>
    </source>
</reference>
<evidence type="ECO:0000256" key="1">
    <source>
        <dbReference type="SAM" id="MobiDB-lite"/>
    </source>
</evidence>
<dbReference type="Gene3D" id="1.10.260.100">
    <property type="match status" value="2"/>
</dbReference>
<proteinExistence type="predicted"/>
<dbReference type="OrthoDB" id="71407at2759"/>
<dbReference type="STRING" id="307972.A0A2G8L9Q2"/>
<dbReference type="AlphaFoldDB" id="A0A2G8L9Q2"/>
<dbReference type="Proteomes" id="UP000230750">
    <property type="component" value="Unassembled WGS sequence"/>
</dbReference>
<comment type="caution">
    <text evidence="2">The sequence shown here is derived from an EMBL/GenBank/DDBJ whole genome shotgun (WGS) entry which is preliminary data.</text>
</comment>
<organism evidence="2 3">
    <name type="scientific">Stichopus japonicus</name>
    <name type="common">Sea cucumber</name>
    <dbReference type="NCBI Taxonomy" id="307972"/>
    <lineage>
        <taxon>Eukaryota</taxon>
        <taxon>Metazoa</taxon>
        <taxon>Echinodermata</taxon>
        <taxon>Eleutherozoa</taxon>
        <taxon>Echinozoa</taxon>
        <taxon>Holothuroidea</taxon>
        <taxon>Aspidochirotacea</taxon>
        <taxon>Aspidochirotida</taxon>
        <taxon>Stichopodidae</taxon>
        <taxon>Apostichopus</taxon>
    </lineage>
</organism>
<keyword evidence="3" id="KW-1185">Reference proteome</keyword>